<sequence length="288" mass="33452">MLSRNRDSLPCLGLMGNRECEQKTGLFLLKVRPLRTSAAEVHDAKAKAAPLFVTPPIKPVYHTSVSHRSARIVVFPSGKQEPQRLRCLLRRSVSRLESATSATYKSLDKQRETPTMEREGDRKRRANAKKYLSADMNKLKPKGRKDAERQKRAASKGWKWNFLAWFLQGEEHRLRVFENKVLGKIFWAKRDEVTGKWRKLHNTELHALYSSPDIIRNIKSRHLRWAGHVARMGESRNAYRVLVGRPEGKRPLGRPRRRWEDNIKMDLRDMMIENGLILLRIGTNDGLM</sequence>
<proteinExistence type="predicted"/>
<evidence type="ECO:0000313" key="3">
    <source>
        <dbReference type="Proteomes" id="UP001148838"/>
    </source>
</evidence>
<protein>
    <submittedName>
        <fullName evidence="2">Uncharacterized protein</fullName>
    </submittedName>
</protein>
<gene>
    <name evidence="2" type="ORF">ANN_09444</name>
</gene>
<comment type="caution">
    <text evidence="2">The sequence shown here is derived from an EMBL/GenBank/DDBJ whole genome shotgun (WGS) entry which is preliminary data.</text>
</comment>
<accession>A0ABQ8TNW8</accession>
<dbReference type="Proteomes" id="UP001148838">
    <property type="component" value="Unassembled WGS sequence"/>
</dbReference>
<feature type="region of interest" description="Disordered" evidence="1">
    <location>
        <begin position="103"/>
        <end position="126"/>
    </location>
</feature>
<feature type="compositionally biased region" description="Basic and acidic residues" evidence="1">
    <location>
        <begin position="106"/>
        <end position="122"/>
    </location>
</feature>
<evidence type="ECO:0000313" key="2">
    <source>
        <dbReference type="EMBL" id="KAJ4447437.1"/>
    </source>
</evidence>
<reference evidence="2 3" key="1">
    <citation type="journal article" date="2022" name="Allergy">
        <title>Genome assembly and annotation of Periplaneta americana reveal a comprehensive cockroach allergen profile.</title>
        <authorList>
            <person name="Wang L."/>
            <person name="Xiong Q."/>
            <person name="Saelim N."/>
            <person name="Wang L."/>
            <person name="Nong W."/>
            <person name="Wan A.T."/>
            <person name="Shi M."/>
            <person name="Liu X."/>
            <person name="Cao Q."/>
            <person name="Hui J.H.L."/>
            <person name="Sookrung N."/>
            <person name="Leung T.F."/>
            <person name="Tungtrongchitr A."/>
            <person name="Tsui S.K.W."/>
        </authorList>
    </citation>
    <scope>NUCLEOTIDE SEQUENCE [LARGE SCALE GENOMIC DNA]</scope>
    <source>
        <strain evidence="2">PWHHKU_190912</strain>
    </source>
</reference>
<keyword evidence="3" id="KW-1185">Reference proteome</keyword>
<dbReference type="EMBL" id="JAJSOF020000005">
    <property type="protein sequence ID" value="KAJ4447437.1"/>
    <property type="molecule type" value="Genomic_DNA"/>
</dbReference>
<evidence type="ECO:0000256" key="1">
    <source>
        <dbReference type="SAM" id="MobiDB-lite"/>
    </source>
</evidence>
<name>A0ABQ8TNW8_PERAM</name>
<organism evidence="2 3">
    <name type="scientific">Periplaneta americana</name>
    <name type="common">American cockroach</name>
    <name type="synonym">Blatta americana</name>
    <dbReference type="NCBI Taxonomy" id="6978"/>
    <lineage>
        <taxon>Eukaryota</taxon>
        <taxon>Metazoa</taxon>
        <taxon>Ecdysozoa</taxon>
        <taxon>Arthropoda</taxon>
        <taxon>Hexapoda</taxon>
        <taxon>Insecta</taxon>
        <taxon>Pterygota</taxon>
        <taxon>Neoptera</taxon>
        <taxon>Polyneoptera</taxon>
        <taxon>Dictyoptera</taxon>
        <taxon>Blattodea</taxon>
        <taxon>Blattoidea</taxon>
        <taxon>Blattidae</taxon>
        <taxon>Blattinae</taxon>
        <taxon>Periplaneta</taxon>
    </lineage>
</organism>